<dbReference type="PROSITE" id="PS00583">
    <property type="entry name" value="PFKB_KINASES_1"/>
    <property type="match status" value="1"/>
</dbReference>
<organism evidence="4 5">
    <name type="scientific">Lihuaxuella thermophila</name>
    <dbReference type="NCBI Taxonomy" id="1173111"/>
    <lineage>
        <taxon>Bacteria</taxon>
        <taxon>Bacillati</taxon>
        <taxon>Bacillota</taxon>
        <taxon>Bacilli</taxon>
        <taxon>Bacillales</taxon>
        <taxon>Thermoactinomycetaceae</taxon>
        <taxon>Lihuaxuella</taxon>
    </lineage>
</organism>
<reference evidence="4 5" key="1">
    <citation type="submission" date="2016-10" db="EMBL/GenBank/DDBJ databases">
        <authorList>
            <person name="de Groot N.N."/>
        </authorList>
    </citation>
    <scope>NUCLEOTIDE SEQUENCE [LARGE SCALE GENOMIC DNA]</scope>
    <source>
        <strain evidence="4 5">DSM 46701</strain>
    </source>
</reference>
<accession>A0A1H8FBF5</accession>
<evidence type="ECO:0000313" key="5">
    <source>
        <dbReference type="Proteomes" id="UP000199695"/>
    </source>
</evidence>
<dbReference type="InterPro" id="IPR036390">
    <property type="entry name" value="WH_DNA-bd_sf"/>
</dbReference>
<name>A0A1H8FBF5_9BACL</name>
<evidence type="ECO:0000256" key="2">
    <source>
        <dbReference type="ARBA" id="ARBA00022777"/>
    </source>
</evidence>
<dbReference type="EMBL" id="FOCQ01000008">
    <property type="protein sequence ID" value="SEN28557.1"/>
    <property type="molecule type" value="Genomic_DNA"/>
</dbReference>
<dbReference type="InterPro" id="IPR002173">
    <property type="entry name" value="Carboh/pur_kinase_PfkB_CS"/>
</dbReference>
<dbReference type="GO" id="GO:0005829">
    <property type="term" value="C:cytosol"/>
    <property type="evidence" value="ECO:0007669"/>
    <property type="project" value="TreeGrafter"/>
</dbReference>
<dbReference type="Pfam" id="PF13412">
    <property type="entry name" value="HTH_24"/>
    <property type="match status" value="1"/>
</dbReference>
<dbReference type="AlphaFoldDB" id="A0A1H8FBF5"/>
<dbReference type="SUPFAM" id="SSF53613">
    <property type="entry name" value="Ribokinase-like"/>
    <property type="match status" value="1"/>
</dbReference>
<dbReference type="PROSITE" id="PS00584">
    <property type="entry name" value="PFKB_KINASES_2"/>
    <property type="match status" value="1"/>
</dbReference>
<dbReference type="Gene3D" id="3.40.1190.20">
    <property type="match status" value="1"/>
</dbReference>
<dbReference type="GO" id="GO:0016301">
    <property type="term" value="F:kinase activity"/>
    <property type="evidence" value="ECO:0007669"/>
    <property type="project" value="UniProtKB-KW"/>
</dbReference>
<dbReference type="CDD" id="cd01941">
    <property type="entry name" value="YeiC_kinase_like"/>
    <property type="match status" value="1"/>
</dbReference>
<dbReference type="RefSeq" id="WP_089968527.1">
    <property type="nucleotide sequence ID" value="NZ_FOCQ01000008.1"/>
</dbReference>
<keyword evidence="1" id="KW-0808">Transferase</keyword>
<dbReference type="Pfam" id="PF00294">
    <property type="entry name" value="PfkB"/>
    <property type="match status" value="1"/>
</dbReference>
<dbReference type="Proteomes" id="UP000199695">
    <property type="component" value="Unassembled WGS sequence"/>
</dbReference>
<keyword evidence="5" id="KW-1185">Reference proteome</keyword>
<dbReference type="InterPro" id="IPR036388">
    <property type="entry name" value="WH-like_DNA-bd_sf"/>
</dbReference>
<dbReference type="InterPro" id="IPR011611">
    <property type="entry name" value="PfkB_dom"/>
</dbReference>
<keyword evidence="2 4" id="KW-0418">Kinase</keyword>
<evidence type="ECO:0000313" key="4">
    <source>
        <dbReference type="EMBL" id="SEN28557.1"/>
    </source>
</evidence>
<dbReference type="InterPro" id="IPR029056">
    <property type="entry name" value="Ribokinase-like"/>
</dbReference>
<sequence length="360" mass="39388">MDKEKQILHYIRLNPFISQQELADKVGISRSAVAGYIANLTKRGVIQGRAYVLRQDSVITCIGGANLDRKARSKQKVRFYSSNPVTITETCGGVARNVAENLGRLGCTVSLVTCVGDDKEGWRILEETKKHGVDVSQSWIMPSGQTGTYTALLDTDGEMIIALANMDIYEQLTPSLLRSKWDRIAASTAVFLDTNLPEESLLFIIRRCQEEGIPLYIDPVSAAKATRLPPDLTGTDTILPNREEAECLAGMRIENLDDCKRACEHIRQRGAKNIILTLGPQGVFFSSPEGSGHFPPFQTEIVDVTGAGDAFVSGFLYGIVQGEPLPRASQLGLAAAALALRTEHSSSINLDSNQLYNFLR</sequence>
<feature type="domain" description="Carbohydrate kinase PfkB" evidence="3">
    <location>
        <begin position="59"/>
        <end position="346"/>
    </location>
</feature>
<gene>
    <name evidence="4" type="ORF">SAMN05444955_10890</name>
</gene>
<protein>
    <submittedName>
        <fullName evidence="4">Pseudouridine kinase</fullName>
    </submittedName>
</protein>
<dbReference type="SUPFAM" id="SSF46785">
    <property type="entry name" value="Winged helix' DNA-binding domain"/>
    <property type="match status" value="1"/>
</dbReference>
<evidence type="ECO:0000256" key="1">
    <source>
        <dbReference type="ARBA" id="ARBA00022679"/>
    </source>
</evidence>
<proteinExistence type="predicted"/>
<dbReference type="PANTHER" id="PTHR10584">
    <property type="entry name" value="SUGAR KINASE"/>
    <property type="match status" value="1"/>
</dbReference>
<dbReference type="STRING" id="1173111.SAMN05444955_10890"/>
<evidence type="ECO:0000259" key="3">
    <source>
        <dbReference type="Pfam" id="PF00294"/>
    </source>
</evidence>
<dbReference type="OrthoDB" id="9806249at2"/>
<dbReference type="Gene3D" id="1.10.10.10">
    <property type="entry name" value="Winged helix-like DNA-binding domain superfamily/Winged helix DNA-binding domain"/>
    <property type="match status" value="1"/>
</dbReference>
<dbReference type="PANTHER" id="PTHR10584:SF166">
    <property type="entry name" value="RIBOKINASE"/>
    <property type="match status" value="1"/>
</dbReference>